<dbReference type="OrthoDB" id="9803036at2"/>
<evidence type="ECO:0000313" key="2">
    <source>
        <dbReference type="Proteomes" id="UP000320176"/>
    </source>
</evidence>
<dbReference type="Gene3D" id="2.160.10.10">
    <property type="entry name" value="Hexapeptide repeat proteins"/>
    <property type="match status" value="1"/>
</dbReference>
<protein>
    <submittedName>
        <fullName evidence="1">2,3,4,5-tetrahydropyridine-2,6-dicarboxylate N-acetyltransferase</fullName>
        <ecNumber evidence="1">2.3.1.89</ecNumber>
    </submittedName>
</protein>
<dbReference type="SUPFAM" id="SSF51161">
    <property type="entry name" value="Trimeric LpxA-like enzymes"/>
    <property type="match status" value="1"/>
</dbReference>
<dbReference type="PANTHER" id="PTHR13061">
    <property type="entry name" value="DYNACTIN SUBUNIT P25"/>
    <property type="match status" value="1"/>
</dbReference>
<sequence>MLFEGSARTPRREPIVTLVTDLSLVDASVFIAPDAQVLGEVRIGADSSVWFGVVMRGDTERIEIGERSNIQDRCVLHCDPGMPCLIGNDVTVGHGAIIHGAVVEDEALIGIGAIVLNGARIGRGAVVSAGSLVTEGTQIPPGYLAMGSPAKPVKPVSDALAERCREGTRHYVGLAAKYRSMQGDA</sequence>
<dbReference type="GO" id="GO:0047200">
    <property type="term" value="F:tetrahydrodipicolinate N-acetyltransferase activity"/>
    <property type="evidence" value="ECO:0007669"/>
    <property type="project" value="UniProtKB-EC"/>
</dbReference>
<dbReference type="InterPro" id="IPR047324">
    <property type="entry name" value="LbH_gamma_CA-like"/>
</dbReference>
<dbReference type="InterPro" id="IPR011004">
    <property type="entry name" value="Trimer_LpxA-like_sf"/>
</dbReference>
<keyword evidence="1" id="KW-0808">Transferase</keyword>
<dbReference type="InterPro" id="IPR050484">
    <property type="entry name" value="Transf_Hexapept/Carb_Anhydrase"/>
</dbReference>
<organism evidence="1 2">
    <name type="scientific">Stieleria varia</name>
    <dbReference type="NCBI Taxonomy" id="2528005"/>
    <lineage>
        <taxon>Bacteria</taxon>
        <taxon>Pseudomonadati</taxon>
        <taxon>Planctomycetota</taxon>
        <taxon>Planctomycetia</taxon>
        <taxon>Pirellulales</taxon>
        <taxon>Pirellulaceae</taxon>
        <taxon>Stieleria</taxon>
    </lineage>
</organism>
<keyword evidence="1" id="KW-0012">Acyltransferase</keyword>
<keyword evidence="2" id="KW-1185">Reference proteome</keyword>
<comment type="caution">
    <text evidence="1">The sequence shown here is derived from an EMBL/GenBank/DDBJ whole genome shotgun (WGS) entry which is preliminary data.</text>
</comment>
<dbReference type="AlphaFoldDB" id="A0A5C6B5P1"/>
<gene>
    <name evidence="1" type="primary">dapH_1</name>
    <name evidence="1" type="ORF">Pla52n_15290</name>
</gene>
<dbReference type="Proteomes" id="UP000320176">
    <property type="component" value="Unassembled WGS sequence"/>
</dbReference>
<evidence type="ECO:0000313" key="1">
    <source>
        <dbReference type="EMBL" id="TWU05814.1"/>
    </source>
</evidence>
<reference evidence="1 2" key="1">
    <citation type="submission" date="2019-02" db="EMBL/GenBank/DDBJ databases">
        <title>Deep-cultivation of Planctomycetes and their phenomic and genomic characterization uncovers novel biology.</title>
        <authorList>
            <person name="Wiegand S."/>
            <person name="Jogler M."/>
            <person name="Boedeker C."/>
            <person name="Pinto D."/>
            <person name="Vollmers J."/>
            <person name="Rivas-Marin E."/>
            <person name="Kohn T."/>
            <person name="Peeters S.H."/>
            <person name="Heuer A."/>
            <person name="Rast P."/>
            <person name="Oberbeckmann S."/>
            <person name="Bunk B."/>
            <person name="Jeske O."/>
            <person name="Meyerdierks A."/>
            <person name="Storesund J.E."/>
            <person name="Kallscheuer N."/>
            <person name="Luecker S."/>
            <person name="Lage O.M."/>
            <person name="Pohl T."/>
            <person name="Merkel B.J."/>
            <person name="Hornburger P."/>
            <person name="Mueller R.-W."/>
            <person name="Bruemmer F."/>
            <person name="Labrenz M."/>
            <person name="Spormann A.M."/>
            <person name="Op Den Camp H."/>
            <person name="Overmann J."/>
            <person name="Amann R."/>
            <person name="Jetten M.S.M."/>
            <person name="Mascher T."/>
            <person name="Medema M.H."/>
            <person name="Devos D.P."/>
            <person name="Kaster A.-K."/>
            <person name="Ovreas L."/>
            <person name="Rohde M."/>
            <person name="Galperin M.Y."/>
            <person name="Jogler C."/>
        </authorList>
    </citation>
    <scope>NUCLEOTIDE SEQUENCE [LARGE SCALE GENOMIC DNA]</scope>
    <source>
        <strain evidence="1 2">Pla52n</strain>
    </source>
</reference>
<dbReference type="EMBL" id="SJPN01000002">
    <property type="protein sequence ID" value="TWU05814.1"/>
    <property type="molecule type" value="Genomic_DNA"/>
</dbReference>
<dbReference type="EC" id="2.3.1.89" evidence="1"/>
<dbReference type="RefSeq" id="WP_146519007.1">
    <property type="nucleotide sequence ID" value="NZ_CP151726.1"/>
</dbReference>
<dbReference type="CDD" id="cd04645">
    <property type="entry name" value="LbH_gamma_CA_like"/>
    <property type="match status" value="1"/>
</dbReference>
<name>A0A5C6B5P1_9BACT</name>
<proteinExistence type="predicted"/>
<accession>A0A5C6B5P1</accession>
<dbReference type="PANTHER" id="PTHR13061:SF29">
    <property type="entry name" value="GAMMA CARBONIC ANHYDRASE-LIKE 1, MITOCHONDRIAL-RELATED"/>
    <property type="match status" value="1"/>
</dbReference>